<sequence length="106" mass="11673">MLLRSILWGKKAHVLLDFTPPRFKRGTFYEKIGDALDALVDMGVSVFTYSCIRPAKAGALALVTENDVVEAFESGKFNIGCVRGAIITPSARDKAKELNIKIDWQG</sequence>
<proteinExistence type="predicted"/>
<evidence type="ECO:0000313" key="1">
    <source>
        <dbReference type="EMBL" id="MPN41325.1"/>
    </source>
</evidence>
<reference evidence="1" key="1">
    <citation type="submission" date="2019-08" db="EMBL/GenBank/DDBJ databases">
        <authorList>
            <person name="Kucharzyk K."/>
            <person name="Murdoch R.W."/>
            <person name="Higgins S."/>
            <person name="Loffler F."/>
        </authorList>
    </citation>
    <scope>NUCLEOTIDE SEQUENCE</scope>
</reference>
<accession>A0A645HQI8</accession>
<name>A0A645HQI8_9ZZZZ</name>
<protein>
    <submittedName>
        <fullName evidence="1">Uncharacterized protein</fullName>
    </submittedName>
</protein>
<organism evidence="1">
    <name type="scientific">bioreactor metagenome</name>
    <dbReference type="NCBI Taxonomy" id="1076179"/>
    <lineage>
        <taxon>unclassified sequences</taxon>
        <taxon>metagenomes</taxon>
        <taxon>ecological metagenomes</taxon>
    </lineage>
</organism>
<dbReference type="EMBL" id="VSSQ01098295">
    <property type="protein sequence ID" value="MPN41325.1"/>
    <property type="molecule type" value="Genomic_DNA"/>
</dbReference>
<gene>
    <name evidence="1" type="ORF">SDC9_188868</name>
</gene>
<dbReference type="AlphaFoldDB" id="A0A645HQI8"/>
<comment type="caution">
    <text evidence="1">The sequence shown here is derived from an EMBL/GenBank/DDBJ whole genome shotgun (WGS) entry which is preliminary data.</text>
</comment>